<evidence type="ECO:0000313" key="7">
    <source>
        <dbReference type="Proteomes" id="UP000036513"/>
    </source>
</evidence>
<dbReference type="PANTHER" id="PTHR11748">
    <property type="entry name" value="D-LACTATE DEHYDROGENASE"/>
    <property type="match status" value="1"/>
</dbReference>
<comment type="cofactor">
    <cofactor evidence="1">
        <name>FAD</name>
        <dbReference type="ChEBI" id="CHEBI:57692"/>
    </cofactor>
</comment>
<evidence type="ECO:0000259" key="5">
    <source>
        <dbReference type="PROSITE" id="PS51387"/>
    </source>
</evidence>
<evidence type="ECO:0000256" key="3">
    <source>
        <dbReference type="ARBA" id="ARBA00022827"/>
    </source>
</evidence>
<dbReference type="EC" id="1.-.-.-" evidence="6"/>
<gene>
    <name evidence="6" type="ORF">MCHLDSM_01829</name>
</gene>
<sequence length="364" mass="38207">MGVSGAGTAQCWGGMTNAQTLLRTHNLDGVLRYEPADMTIQVGAGMRVADLQAVVAEHGQRLAIDTARIDQGATIGGLLATADQGPMQLAFGGPRDLVIGAGLVLMDGQVVRSGGHVIKNVAGYDLARMVCGSLGTLAVITDATFRLHPVPAATGTMALEVGIDEAVICARAIAQAGLHPVAAEWFSGRLLIRFEGTQTGVQDRLTAAAKLVGGAVGTLDATEANAEWKQHATIANPNQQSEAHTTVVRGLARPTDVTSLVQQANRITLEQEALPTVAAAVLSGRVDLKVDAVILSSHAAVVTRWRRHVENLGGSTILRHRSDELTDLISAWGAPPSAIDAMRAVKAAFDPDHLLEPGRFDPWF</sequence>
<dbReference type="PROSITE" id="PS51387">
    <property type="entry name" value="FAD_PCMH"/>
    <property type="match status" value="1"/>
</dbReference>
<keyword evidence="4 6" id="KW-0560">Oxidoreductase</keyword>
<evidence type="ECO:0000256" key="2">
    <source>
        <dbReference type="ARBA" id="ARBA00022630"/>
    </source>
</evidence>
<keyword evidence="2" id="KW-0285">Flavoprotein</keyword>
<dbReference type="GO" id="GO:0071949">
    <property type="term" value="F:FAD binding"/>
    <property type="evidence" value="ECO:0007669"/>
    <property type="project" value="InterPro"/>
</dbReference>
<dbReference type="Gene3D" id="3.30.465.10">
    <property type="match status" value="1"/>
</dbReference>
<evidence type="ECO:0000256" key="4">
    <source>
        <dbReference type="ARBA" id="ARBA00023002"/>
    </source>
</evidence>
<proteinExistence type="predicted"/>
<feature type="domain" description="FAD-binding PCMH-type" evidence="5">
    <location>
        <begin position="1"/>
        <end position="150"/>
    </location>
</feature>
<dbReference type="GO" id="GO:0016491">
    <property type="term" value="F:oxidoreductase activity"/>
    <property type="evidence" value="ECO:0007669"/>
    <property type="project" value="UniProtKB-KW"/>
</dbReference>
<dbReference type="Pfam" id="PF02913">
    <property type="entry name" value="FAD-oxidase_C"/>
    <property type="match status" value="1"/>
</dbReference>
<dbReference type="InterPro" id="IPR016169">
    <property type="entry name" value="FAD-bd_PCMH_sub2"/>
</dbReference>
<dbReference type="InterPro" id="IPR016164">
    <property type="entry name" value="FAD-linked_Oxase-like_C"/>
</dbReference>
<dbReference type="InterPro" id="IPR036318">
    <property type="entry name" value="FAD-bd_PCMH-like_sf"/>
</dbReference>
<protein>
    <submittedName>
        <fullName evidence="6">Putative FAD-linked oxidoreductase</fullName>
        <ecNumber evidence="6">1.-.-.-</ecNumber>
    </submittedName>
</protein>
<name>A0A0J6Z3C7_9MYCO</name>
<dbReference type="SUPFAM" id="SSF56176">
    <property type="entry name" value="FAD-binding/transporter-associated domain-like"/>
    <property type="match status" value="1"/>
</dbReference>
<keyword evidence="3" id="KW-0274">FAD</keyword>
<dbReference type="STRING" id="37916.MCHLDSM_01829"/>
<reference evidence="6 7" key="1">
    <citation type="journal article" date="2015" name="Genome Biol. Evol.">
        <title>Characterization of Three Mycobacterium spp. with Potential Use in Bioremediation by Genome Sequencing and Comparative Genomics.</title>
        <authorList>
            <person name="Das S."/>
            <person name="Pettersson B.M."/>
            <person name="Behra P.R."/>
            <person name="Ramesh M."/>
            <person name="Dasgupta S."/>
            <person name="Bhattacharya A."/>
            <person name="Kirsebom L.A."/>
        </authorList>
    </citation>
    <scope>NUCLEOTIDE SEQUENCE [LARGE SCALE GENOMIC DNA]</scope>
    <source>
        <strain evidence="6 7">DSM 43826</strain>
    </source>
</reference>
<organism evidence="6 7">
    <name type="scientific">Mycolicibacterium chlorophenolicum</name>
    <dbReference type="NCBI Taxonomy" id="37916"/>
    <lineage>
        <taxon>Bacteria</taxon>
        <taxon>Bacillati</taxon>
        <taxon>Actinomycetota</taxon>
        <taxon>Actinomycetes</taxon>
        <taxon>Mycobacteriales</taxon>
        <taxon>Mycobacteriaceae</taxon>
        <taxon>Mycolicibacterium</taxon>
    </lineage>
</organism>
<dbReference type="PANTHER" id="PTHR11748:SF103">
    <property type="entry name" value="GLYCOLATE OXIDASE SUBUNIT GLCE"/>
    <property type="match status" value="1"/>
</dbReference>
<dbReference type="Proteomes" id="UP000036513">
    <property type="component" value="Unassembled WGS sequence"/>
</dbReference>
<dbReference type="PATRIC" id="fig|37916.4.peg.1751"/>
<accession>A0A0J6Z3C7</accession>
<dbReference type="InterPro" id="IPR006094">
    <property type="entry name" value="Oxid_FAD_bind_N"/>
</dbReference>
<dbReference type="EMBL" id="JYNL01000019">
    <property type="protein sequence ID" value="KMO79161.1"/>
    <property type="molecule type" value="Genomic_DNA"/>
</dbReference>
<dbReference type="Pfam" id="PF01565">
    <property type="entry name" value="FAD_binding_4"/>
    <property type="match status" value="1"/>
</dbReference>
<dbReference type="SMR" id="A0A0J6Z3C7"/>
<dbReference type="InterPro" id="IPR016166">
    <property type="entry name" value="FAD-bd_PCMH"/>
</dbReference>
<evidence type="ECO:0000256" key="1">
    <source>
        <dbReference type="ARBA" id="ARBA00001974"/>
    </source>
</evidence>
<dbReference type="SUPFAM" id="SSF55103">
    <property type="entry name" value="FAD-linked oxidases, C-terminal domain"/>
    <property type="match status" value="1"/>
</dbReference>
<dbReference type="InterPro" id="IPR004113">
    <property type="entry name" value="FAD-bd_oxidored_4_C"/>
</dbReference>
<evidence type="ECO:0000313" key="6">
    <source>
        <dbReference type="EMBL" id="KMO79161.1"/>
    </source>
</evidence>
<comment type="caution">
    <text evidence="6">The sequence shown here is derived from an EMBL/GenBank/DDBJ whole genome shotgun (WGS) entry which is preliminary data.</text>
</comment>
<keyword evidence="7" id="KW-1185">Reference proteome</keyword>
<dbReference type="AlphaFoldDB" id="A0A0J6Z3C7"/>